<proteinExistence type="predicted"/>
<name>A0A1F7X212_9BACT</name>
<accession>A0A1F7X212</accession>
<protein>
    <recommendedName>
        <fullName evidence="4">Type II secretion system protein</fullName>
    </recommendedName>
</protein>
<keyword evidence="1" id="KW-0472">Membrane</keyword>
<evidence type="ECO:0000313" key="2">
    <source>
        <dbReference type="EMBL" id="OGM09011.1"/>
    </source>
</evidence>
<sequence>MKKNILFKGQSMFEVVFALGIIALITIAIVSVSTVAIRNNVVSKNKSLSNKYLNEMNEWLRAERDKSFPTVYGHGSPGGSQYCLVDIGSGWSGAHPHACGDSDFMVDNPVFIRGFTLTTFTIAGSQKGINSEAYVRWSDAQGMHESRSNTVYSSWD</sequence>
<organism evidence="2 3">
    <name type="scientific">Candidatus Woesebacteria bacterium RBG_13_36_22</name>
    <dbReference type="NCBI Taxonomy" id="1802478"/>
    <lineage>
        <taxon>Bacteria</taxon>
        <taxon>Candidatus Woeseibacteriota</taxon>
    </lineage>
</organism>
<evidence type="ECO:0008006" key="4">
    <source>
        <dbReference type="Google" id="ProtNLM"/>
    </source>
</evidence>
<evidence type="ECO:0000256" key="1">
    <source>
        <dbReference type="SAM" id="Phobius"/>
    </source>
</evidence>
<feature type="transmembrane region" description="Helical" evidence="1">
    <location>
        <begin position="12"/>
        <end position="37"/>
    </location>
</feature>
<dbReference type="Proteomes" id="UP000176939">
    <property type="component" value="Unassembled WGS sequence"/>
</dbReference>
<gene>
    <name evidence="2" type="ORF">A2Z67_01205</name>
</gene>
<dbReference type="EMBL" id="MGFQ01000030">
    <property type="protein sequence ID" value="OGM09011.1"/>
    <property type="molecule type" value="Genomic_DNA"/>
</dbReference>
<keyword evidence="1" id="KW-1133">Transmembrane helix</keyword>
<comment type="caution">
    <text evidence="2">The sequence shown here is derived from an EMBL/GenBank/DDBJ whole genome shotgun (WGS) entry which is preliminary data.</text>
</comment>
<dbReference type="AlphaFoldDB" id="A0A1F7X212"/>
<reference evidence="2 3" key="1">
    <citation type="journal article" date="2016" name="Nat. Commun.">
        <title>Thousands of microbial genomes shed light on interconnected biogeochemical processes in an aquifer system.</title>
        <authorList>
            <person name="Anantharaman K."/>
            <person name="Brown C.T."/>
            <person name="Hug L.A."/>
            <person name="Sharon I."/>
            <person name="Castelle C.J."/>
            <person name="Probst A.J."/>
            <person name="Thomas B.C."/>
            <person name="Singh A."/>
            <person name="Wilkins M.J."/>
            <person name="Karaoz U."/>
            <person name="Brodie E.L."/>
            <person name="Williams K.H."/>
            <person name="Hubbard S.S."/>
            <person name="Banfield J.F."/>
        </authorList>
    </citation>
    <scope>NUCLEOTIDE SEQUENCE [LARGE SCALE GENOMIC DNA]</scope>
</reference>
<keyword evidence="1" id="KW-0812">Transmembrane</keyword>
<evidence type="ECO:0000313" key="3">
    <source>
        <dbReference type="Proteomes" id="UP000176939"/>
    </source>
</evidence>